<reference evidence="5 6" key="1">
    <citation type="submission" date="2009-08" db="EMBL/GenBank/DDBJ databases">
        <authorList>
            <person name="Muzny D."/>
            <person name="Qin X."/>
            <person name="Deng J."/>
            <person name="Jiang H."/>
            <person name="Liu Y."/>
            <person name="Qu J."/>
            <person name="Song X.-Z."/>
            <person name="Zhang L."/>
            <person name="Thornton R."/>
            <person name="Coyle M."/>
            <person name="Francisco L."/>
            <person name="Jackson L."/>
            <person name="Javaid M."/>
            <person name="Korchina V."/>
            <person name="Kovar C."/>
            <person name="Mata R."/>
            <person name="Mathew T."/>
            <person name="Ngo R."/>
            <person name="Nguyen L."/>
            <person name="Nguyen N."/>
            <person name="Okwuonu G."/>
            <person name="Ongeri F."/>
            <person name="Pham C."/>
            <person name="Simmons D."/>
            <person name="Wilczek-Boney K."/>
            <person name="Hale W."/>
            <person name="Jakkamsetti A."/>
            <person name="Pham P."/>
            <person name="Ruth R."/>
            <person name="San Lucas F."/>
            <person name="Warren J."/>
            <person name="Zhang J."/>
            <person name="Zhao Z."/>
            <person name="Zhou C."/>
            <person name="Zhu D."/>
            <person name="Lee S."/>
            <person name="Bess C."/>
            <person name="Blankenburg K."/>
            <person name="Forbes L."/>
            <person name="Fu Q."/>
            <person name="Gubbala S."/>
            <person name="Hirani K."/>
            <person name="Jayaseelan J.C."/>
            <person name="Lara F."/>
            <person name="Munidasa M."/>
            <person name="Palculict T."/>
            <person name="Patil S."/>
            <person name="Pu L.-L."/>
            <person name="Saada N."/>
            <person name="Tang L."/>
            <person name="Weissenberger G."/>
            <person name="Zhu Y."/>
            <person name="Hemphill L."/>
            <person name="Shang Y."/>
            <person name="Youmans B."/>
            <person name="Ayvaz T."/>
            <person name="Ross M."/>
            <person name="Santibanez J."/>
            <person name="Aqrawi P."/>
            <person name="Gross S."/>
            <person name="Joshi V."/>
            <person name="Fowler G."/>
            <person name="Nazareth L."/>
            <person name="Reid J."/>
            <person name="Worley K."/>
            <person name="Petrosino J."/>
            <person name="Highlander S."/>
            <person name="Gibbs R."/>
        </authorList>
    </citation>
    <scope>NUCLEOTIDE SEQUENCE [LARGE SCALE GENOMIC DNA]</scope>
    <source>
        <strain evidence="5 6">ATCC 49175</strain>
    </source>
</reference>
<dbReference type="STRING" id="638301.HMPREF0444_1265"/>
<comment type="caution">
    <text evidence="5">The sequence shown here is derived from an EMBL/GenBank/DDBJ whole genome shotgun (WGS) entry which is preliminary data.</text>
</comment>
<accession>C8NH70</accession>
<dbReference type="PRINTS" id="PR00502">
    <property type="entry name" value="NUDIXFAMILY"/>
</dbReference>
<name>C8NH70_9LACT</name>
<evidence type="ECO:0000313" key="5">
    <source>
        <dbReference type="EMBL" id="EEW37047.1"/>
    </source>
</evidence>
<dbReference type="InterPro" id="IPR020476">
    <property type="entry name" value="Nudix_hydrolase"/>
</dbReference>
<evidence type="ECO:0000256" key="1">
    <source>
        <dbReference type="ARBA" id="ARBA00001946"/>
    </source>
</evidence>
<comment type="similarity">
    <text evidence="3">Belongs to the Nudix hydrolase family.</text>
</comment>
<dbReference type="HOGENOM" id="CLU_1538155_0_0_9"/>
<evidence type="ECO:0000259" key="4">
    <source>
        <dbReference type="PROSITE" id="PS51462"/>
    </source>
</evidence>
<gene>
    <name evidence="5" type="ORF">HMPREF0444_1265</name>
</gene>
<dbReference type="Pfam" id="PF00293">
    <property type="entry name" value="NUDIX"/>
    <property type="match status" value="1"/>
</dbReference>
<organism evidence="5 6">
    <name type="scientific">Granulicatella adiacens ATCC 49175</name>
    <dbReference type="NCBI Taxonomy" id="638301"/>
    <lineage>
        <taxon>Bacteria</taxon>
        <taxon>Bacillati</taxon>
        <taxon>Bacillota</taxon>
        <taxon>Bacilli</taxon>
        <taxon>Lactobacillales</taxon>
        <taxon>Carnobacteriaceae</taxon>
        <taxon>Granulicatella</taxon>
    </lineage>
</organism>
<dbReference type="PANTHER" id="PTHR43046:SF14">
    <property type="entry name" value="MUTT_NUDIX FAMILY PROTEIN"/>
    <property type="match status" value="1"/>
</dbReference>
<dbReference type="PROSITE" id="PS00893">
    <property type="entry name" value="NUDIX_BOX"/>
    <property type="match status" value="1"/>
</dbReference>
<protein>
    <submittedName>
        <fullName evidence="5">Hydrolase, NUDIX family</fullName>
    </submittedName>
</protein>
<proteinExistence type="inferred from homology"/>
<dbReference type="EMBL" id="ACKZ01000020">
    <property type="protein sequence ID" value="EEW37047.1"/>
    <property type="molecule type" value="Genomic_DNA"/>
</dbReference>
<dbReference type="InterPro" id="IPR015797">
    <property type="entry name" value="NUDIX_hydrolase-like_dom_sf"/>
</dbReference>
<dbReference type="PANTHER" id="PTHR43046">
    <property type="entry name" value="GDP-MANNOSE MANNOSYL HYDROLASE"/>
    <property type="match status" value="1"/>
</dbReference>
<evidence type="ECO:0000256" key="2">
    <source>
        <dbReference type="ARBA" id="ARBA00022801"/>
    </source>
</evidence>
<keyword evidence="6" id="KW-1185">Reference proteome</keyword>
<dbReference type="GO" id="GO:0016787">
    <property type="term" value="F:hydrolase activity"/>
    <property type="evidence" value="ECO:0007669"/>
    <property type="project" value="UniProtKB-KW"/>
</dbReference>
<feature type="domain" description="Nudix hydrolase" evidence="4">
    <location>
        <begin position="24"/>
        <end position="163"/>
    </location>
</feature>
<sequence length="178" mass="20563">MSLAVKELALTLEDTQWEQTTITHDRKIVRAIVVDEEGYFYFVRVHRDDIFGNGVFIETAGGGVEEGESTEEAIHRELKEELGVKVEILCTIGLVSDYYNQIHRHNVNHYYLCQIKSFGETDMTPEEQEEFQLSTLKMTYEEAVSEYQKCASKPWGVLLANRELPVLEWARKWLSGVK</sequence>
<keyword evidence="2 3" id="KW-0378">Hydrolase</keyword>
<dbReference type="InterPro" id="IPR000086">
    <property type="entry name" value="NUDIX_hydrolase_dom"/>
</dbReference>
<dbReference type="eggNOG" id="COG0494">
    <property type="taxonomic scope" value="Bacteria"/>
</dbReference>
<dbReference type="PROSITE" id="PS51462">
    <property type="entry name" value="NUDIX"/>
    <property type="match status" value="1"/>
</dbReference>
<evidence type="ECO:0000313" key="6">
    <source>
        <dbReference type="Proteomes" id="UP000005926"/>
    </source>
</evidence>
<dbReference type="InterPro" id="IPR020084">
    <property type="entry name" value="NUDIX_hydrolase_CS"/>
</dbReference>
<dbReference type="AlphaFoldDB" id="C8NH70"/>
<comment type="cofactor">
    <cofactor evidence="1">
        <name>Mg(2+)</name>
        <dbReference type="ChEBI" id="CHEBI:18420"/>
    </cofactor>
</comment>
<dbReference type="SUPFAM" id="SSF55811">
    <property type="entry name" value="Nudix"/>
    <property type="match status" value="1"/>
</dbReference>
<evidence type="ECO:0000256" key="3">
    <source>
        <dbReference type="RuleBase" id="RU003476"/>
    </source>
</evidence>
<dbReference type="Proteomes" id="UP000005926">
    <property type="component" value="Unassembled WGS sequence"/>
</dbReference>
<dbReference type="Gene3D" id="3.90.79.10">
    <property type="entry name" value="Nucleoside Triphosphate Pyrophosphohydrolase"/>
    <property type="match status" value="1"/>
</dbReference>